<reference evidence="3" key="1">
    <citation type="journal article" date="2019" name="Int. J. Syst. Evol. Microbiol.">
        <title>The Global Catalogue of Microorganisms (GCM) 10K type strain sequencing project: providing services to taxonomists for standard genome sequencing and annotation.</title>
        <authorList>
            <consortium name="The Broad Institute Genomics Platform"/>
            <consortium name="The Broad Institute Genome Sequencing Center for Infectious Disease"/>
            <person name="Wu L."/>
            <person name="Ma J."/>
        </authorList>
    </citation>
    <scope>NUCLEOTIDE SEQUENCE [LARGE SCALE GENOMIC DNA]</scope>
    <source>
        <strain evidence="3">KCTC 23314</strain>
    </source>
</reference>
<dbReference type="EMBL" id="BMYK01000009">
    <property type="protein sequence ID" value="GHC87077.1"/>
    <property type="molecule type" value="Genomic_DNA"/>
</dbReference>
<keyword evidence="3" id="KW-1185">Reference proteome</keyword>
<organism evidence="2 3">
    <name type="scientific">Pseudorhodoferax aquiterrae</name>
    <dbReference type="NCBI Taxonomy" id="747304"/>
    <lineage>
        <taxon>Bacteria</taxon>
        <taxon>Pseudomonadati</taxon>
        <taxon>Pseudomonadota</taxon>
        <taxon>Betaproteobacteria</taxon>
        <taxon>Burkholderiales</taxon>
        <taxon>Comamonadaceae</taxon>
    </lineage>
</organism>
<protein>
    <recommendedName>
        <fullName evidence="4">RiboL-PSP-HEPN domain-containing protein</fullName>
    </recommendedName>
</protein>
<sequence length="204" mass="23299">MKHLWDSELSEREIYFIGAIFVQWGALEHEIFLQTLSTFEPDKFSTEIPVLPKEMNNLQFSGVLELWNERVAIPLRGKRGKVLQQQFEEIRKLKDARDAIAHGMWHWKSVNPIEIRTVRIRKQEIITSRFSADFLGEMASKIGEINFGIRFPGGLIDLTRHRVQNGGYMSRRWLEMVTSGPDNANGYPTSHPAQGTASSDEAGG</sequence>
<evidence type="ECO:0000313" key="2">
    <source>
        <dbReference type="EMBL" id="GHC87077.1"/>
    </source>
</evidence>
<evidence type="ECO:0000313" key="3">
    <source>
        <dbReference type="Proteomes" id="UP000626210"/>
    </source>
</evidence>
<name>A0ABQ3G3C9_9BURK</name>
<proteinExistence type="predicted"/>
<feature type="region of interest" description="Disordered" evidence="1">
    <location>
        <begin position="180"/>
        <end position="204"/>
    </location>
</feature>
<dbReference type="Proteomes" id="UP000626210">
    <property type="component" value="Unassembled WGS sequence"/>
</dbReference>
<dbReference type="RefSeq" id="WP_189688057.1">
    <property type="nucleotide sequence ID" value="NZ_BMYK01000009.1"/>
</dbReference>
<gene>
    <name evidence="2" type="ORF">GCM10007320_33300</name>
</gene>
<comment type="caution">
    <text evidence="2">The sequence shown here is derived from an EMBL/GenBank/DDBJ whole genome shotgun (WGS) entry which is preliminary data.</text>
</comment>
<accession>A0ABQ3G3C9</accession>
<evidence type="ECO:0008006" key="4">
    <source>
        <dbReference type="Google" id="ProtNLM"/>
    </source>
</evidence>
<evidence type="ECO:0000256" key="1">
    <source>
        <dbReference type="SAM" id="MobiDB-lite"/>
    </source>
</evidence>